<sequence>MAIDMPNSPTTGQIYLAPNGINYEWDGAKWVTYVDPSLTGNVWGRDNASTSLYPVNDGDSVVVKNTGGTTTITLDENGTITALEYNIDSLPALP</sequence>
<protein>
    <submittedName>
        <fullName evidence="1">Uncharacterized protein</fullName>
    </submittedName>
</protein>
<dbReference type="GeneID" id="77945412"/>
<proteinExistence type="predicted"/>
<keyword evidence="2" id="KW-1185">Reference proteome</keyword>
<organism evidence="1 2">
    <name type="scientific">Synechococcus phage S-N03</name>
    <dbReference type="NCBI Taxonomy" id="2718943"/>
    <lineage>
        <taxon>Viruses</taxon>
        <taxon>Duplodnaviria</taxon>
        <taxon>Heunggongvirae</taxon>
        <taxon>Uroviricota</taxon>
        <taxon>Caudoviricetes</taxon>
        <taxon>Pantevenvirales</taxon>
        <taxon>Kyanoviridae</taxon>
        <taxon>Huanghaivirus</taxon>
        <taxon>Huanghaivirus snothree</taxon>
    </lineage>
</organism>
<dbReference type="EMBL" id="MT162466">
    <property type="protein sequence ID" value="QIN96878.1"/>
    <property type="molecule type" value="Genomic_DNA"/>
</dbReference>
<evidence type="ECO:0000313" key="2">
    <source>
        <dbReference type="Proteomes" id="UP000502617"/>
    </source>
</evidence>
<reference evidence="1 2" key="1">
    <citation type="submission" date="2020-03" db="EMBL/GenBank/DDBJ databases">
        <title>The Isolation and Genome Sequence of a Novel Cyanophage S-N03 from the Huanghai Sea, China.</title>
        <authorList>
            <person name="Jiang T."/>
        </authorList>
    </citation>
    <scope>NUCLEOTIDE SEQUENCE [LARGE SCALE GENOMIC DNA]</scope>
</reference>
<dbReference type="Proteomes" id="UP000502617">
    <property type="component" value="Segment"/>
</dbReference>
<dbReference type="RefSeq" id="YP_010669258.1">
    <property type="nucleotide sequence ID" value="NC_070959.1"/>
</dbReference>
<name>A0A6G8R6U5_9CAUD</name>
<accession>A0A6G8R6U5</accession>
<dbReference type="KEGG" id="vg:77945412"/>
<evidence type="ECO:0000313" key="1">
    <source>
        <dbReference type="EMBL" id="QIN96878.1"/>
    </source>
</evidence>